<name>A0A9X5BGG4_9FIRM</name>
<dbReference type="EMBL" id="QZDT01000017">
    <property type="protein sequence ID" value="NBJ93223.1"/>
    <property type="molecule type" value="Genomic_DNA"/>
</dbReference>
<dbReference type="RefSeq" id="WP_160560349.1">
    <property type="nucleotide sequence ID" value="NZ_QZDT01000017.1"/>
</dbReference>
<proteinExistence type="predicted"/>
<gene>
    <name evidence="1" type="ORF">D5281_11605</name>
</gene>
<comment type="caution">
    <text evidence="1">The sequence shown here is derived from an EMBL/GenBank/DDBJ whole genome shotgun (WGS) entry which is preliminary data.</text>
</comment>
<reference evidence="1" key="1">
    <citation type="submission" date="2018-09" db="EMBL/GenBank/DDBJ databases">
        <title>Murine metabolic-syndrome-specific gut microbial biobank.</title>
        <authorList>
            <person name="Liu C."/>
        </authorList>
    </citation>
    <scope>NUCLEOTIDE SEQUENCE</scope>
    <source>
        <strain evidence="1">D42-62</strain>
    </source>
</reference>
<evidence type="ECO:0000313" key="1">
    <source>
        <dbReference type="EMBL" id="NBJ93223.1"/>
    </source>
</evidence>
<accession>A0A9X5BGG4</accession>
<organism evidence="1 2">
    <name type="scientific">Parablautia muri</name>
    <dbReference type="NCBI Taxonomy" id="2320879"/>
    <lineage>
        <taxon>Bacteria</taxon>
        <taxon>Bacillati</taxon>
        <taxon>Bacillota</taxon>
        <taxon>Clostridia</taxon>
        <taxon>Lachnospirales</taxon>
        <taxon>Lachnospiraceae</taxon>
        <taxon>Parablautia</taxon>
    </lineage>
</organism>
<dbReference type="Proteomes" id="UP001154420">
    <property type="component" value="Unassembled WGS sequence"/>
</dbReference>
<keyword evidence="2" id="KW-1185">Reference proteome</keyword>
<sequence length="64" mass="7220">MGPEDAIEIIKKMHKGVYTTNQFIALSMAYDALGKETCDRCDGCKNDGVECMHCMRAYSDCYED</sequence>
<evidence type="ECO:0000313" key="2">
    <source>
        <dbReference type="Proteomes" id="UP001154420"/>
    </source>
</evidence>
<protein>
    <submittedName>
        <fullName evidence="1">Uncharacterized protein</fullName>
    </submittedName>
</protein>
<dbReference type="AlphaFoldDB" id="A0A9X5BGG4"/>